<keyword evidence="6 7" id="KW-0472">Membrane</keyword>
<protein>
    <submittedName>
        <fullName evidence="9">Acyltransferase family protein</fullName>
    </submittedName>
</protein>
<evidence type="ECO:0000256" key="5">
    <source>
        <dbReference type="ARBA" id="ARBA00022989"/>
    </source>
</evidence>
<evidence type="ECO:0000313" key="9">
    <source>
        <dbReference type="EMBL" id="MBW8192154.1"/>
    </source>
</evidence>
<dbReference type="PANTHER" id="PTHR40074">
    <property type="entry name" value="O-ACETYLTRANSFERASE WECH"/>
    <property type="match status" value="1"/>
</dbReference>
<keyword evidence="4 7" id="KW-0812">Transmembrane</keyword>
<evidence type="ECO:0000313" key="10">
    <source>
        <dbReference type="Proteomes" id="UP001166251"/>
    </source>
</evidence>
<feature type="transmembrane region" description="Helical" evidence="7">
    <location>
        <begin position="163"/>
        <end position="182"/>
    </location>
</feature>
<dbReference type="EMBL" id="JAHZSS010000019">
    <property type="protein sequence ID" value="MBW8192154.1"/>
    <property type="molecule type" value="Genomic_DNA"/>
</dbReference>
<sequence>MVRACACLSITLLHCMLFLRDTVPVTMLDIYDIFRVLLCFATPAFVMLSETLIARSYHQSLPDAFLGKRLKFIVAPFIAFAIVSELVKVFVVGEAFDPMRLGSYLLGKYHGWFVIVIVQFYLMHMAIVKFKLSQLSIILLTSFITYFHYKYVTPHIDHRDYKFIFTTWAAFFCFGYFIGRYYQQVIAFIKQNTGLIYGLAILSIAISTANFIYDGKLVHSKLFENIPLTISLFGVLLLVGLKFGDRWWVQTVSRSSYGIYLVHWPVIVIYTTYLPMESLNYWLSIPLLFIMTTITSIVIVRSFNNIPLGHYIVGKDNYRGPKKAVAK</sequence>
<keyword evidence="5 7" id="KW-1133">Transmembrane helix</keyword>
<dbReference type="InterPro" id="IPR002656">
    <property type="entry name" value="Acyl_transf_3_dom"/>
</dbReference>
<dbReference type="GO" id="GO:0016746">
    <property type="term" value="F:acyltransferase activity"/>
    <property type="evidence" value="ECO:0007669"/>
    <property type="project" value="UniProtKB-KW"/>
</dbReference>
<evidence type="ECO:0000256" key="2">
    <source>
        <dbReference type="ARBA" id="ARBA00007400"/>
    </source>
</evidence>
<evidence type="ECO:0000259" key="8">
    <source>
        <dbReference type="Pfam" id="PF01757"/>
    </source>
</evidence>
<feature type="domain" description="Acyltransferase 3" evidence="8">
    <location>
        <begin position="2"/>
        <end position="300"/>
    </location>
</feature>
<feature type="transmembrane region" description="Helical" evidence="7">
    <location>
        <begin position="194"/>
        <end position="213"/>
    </location>
</feature>
<evidence type="ECO:0000256" key="7">
    <source>
        <dbReference type="SAM" id="Phobius"/>
    </source>
</evidence>
<keyword evidence="10" id="KW-1185">Reference proteome</keyword>
<evidence type="ECO:0000256" key="4">
    <source>
        <dbReference type="ARBA" id="ARBA00022692"/>
    </source>
</evidence>
<organism evidence="9 10">
    <name type="scientific">Neiella holothuriorum</name>
    <dbReference type="NCBI Taxonomy" id="2870530"/>
    <lineage>
        <taxon>Bacteria</taxon>
        <taxon>Pseudomonadati</taxon>
        <taxon>Pseudomonadota</taxon>
        <taxon>Gammaproteobacteria</taxon>
        <taxon>Alteromonadales</taxon>
        <taxon>Echinimonadaceae</taxon>
        <taxon>Neiella</taxon>
    </lineage>
</organism>
<feature type="transmembrane region" description="Helical" evidence="7">
    <location>
        <begin position="135"/>
        <end position="151"/>
    </location>
</feature>
<comment type="caution">
    <text evidence="9">The sequence shown here is derived from an EMBL/GenBank/DDBJ whole genome shotgun (WGS) entry which is preliminary data.</text>
</comment>
<reference evidence="9" key="1">
    <citation type="submission" date="2021-07" db="EMBL/GenBank/DDBJ databases">
        <title>Neiella marina sp. nov., isolated from the intestinal content of sea cucumber Apostichopus japonicus.</title>
        <authorList>
            <person name="Bai X."/>
        </authorList>
    </citation>
    <scope>NUCLEOTIDE SEQUENCE</scope>
    <source>
        <strain evidence="9">126</strain>
    </source>
</reference>
<dbReference type="PANTHER" id="PTHR40074:SF2">
    <property type="entry name" value="O-ACETYLTRANSFERASE WECH"/>
    <property type="match status" value="1"/>
</dbReference>
<feature type="transmembrane region" description="Helical" evidence="7">
    <location>
        <begin position="256"/>
        <end position="273"/>
    </location>
</feature>
<proteinExistence type="inferred from homology"/>
<name>A0ABS7EIJ1_9GAMM</name>
<keyword evidence="9" id="KW-0808">Transferase</keyword>
<dbReference type="Proteomes" id="UP001166251">
    <property type="component" value="Unassembled WGS sequence"/>
</dbReference>
<evidence type="ECO:0000256" key="1">
    <source>
        <dbReference type="ARBA" id="ARBA00004651"/>
    </source>
</evidence>
<keyword evidence="9" id="KW-0012">Acyltransferase</keyword>
<feature type="transmembrane region" description="Helical" evidence="7">
    <location>
        <begin position="70"/>
        <end position="91"/>
    </location>
</feature>
<keyword evidence="3" id="KW-1003">Cell membrane</keyword>
<accession>A0ABS7EIJ1</accession>
<comment type="similarity">
    <text evidence="2">Belongs to the acyltransferase 3 family.</text>
</comment>
<feature type="transmembrane region" description="Helical" evidence="7">
    <location>
        <begin position="279"/>
        <end position="300"/>
    </location>
</feature>
<feature type="transmembrane region" description="Helical" evidence="7">
    <location>
        <begin position="225"/>
        <end position="244"/>
    </location>
</feature>
<comment type="subcellular location">
    <subcellularLocation>
        <location evidence="1">Cell membrane</location>
        <topology evidence="1">Multi-pass membrane protein</topology>
    </subcellularLocation>
</comment>
<evidence type="ECO:0000256" key="3">
    <source>
        <dbReference type="ARBA" id="ARBA00022475"/>
    </source>
</evidence>
<feature type="transmembrane region" description="Helical" evidence="7">
    <location>
        <begin position="111"/>
        <end position="128"/>
    </location>
</feature>
<evidence type="ECO:0000256" key="6">
    <source>
        <dbReference type="ARBA" id="ARBA00023136"/>
    </source>
</evidence>
<dbReference type="Pfam" id="PF01757">
    <property type="entry name" value="Acyl_transf_3"/>
    <property type="match status" value="1"/>
</dbReference>
<gene>
    <name evidence="9" type="ORF">K0504_14050</name>
</gene>